<dbReference type="EMBL" id="RBNI01012895">
    <property type="protein sequence ID" value="RUP41439.1"/>
    <property type="molecule type" value="Genomic_DNA"/>
</dbReference>
<keyword evidence="2" id="KW-1133">Transmembrane helix</keyword>
<feature type="compositionally biased region" description="Low complexity" evidence="1">
    <location>
        <begin position="351"/>
        <end position="362"/>
    </location>
</feature>
<feature type="compositionally biased region" description="Polar residues" evidence="1">
    <location>
        <begin position="543"/>
        <end position="552"/>
    </location>
</feature>
<dbReference type="AlphaFoldDB" id="A0A433CSF9"/>
<feature type="transmembrane region" description="Helical" evidence="2">
    <location>
        <begin position="12"/>
        <end position="31"/>
    </location>
</feature>
<dbReference type="InterPro" id="IPR031606">
    <property type="entry name" value="Kch1/2"/>
</dbReference>
<feature type="region of interest" description="Disordered" evidence="1">
    <location>
        <begin position="323"/>
        <end position="466"/>
    </location>
</feature>
<sequence>MSIAPKIPLEVAKWIFLGCILMSFLLLFLDIRKSRLIIESRDISYACTSVIASRYYTLRSYSHYCFFAQINDSKKTTDEIAFFVFFTLKGWKRLLLAEAPRQVVNGVTLWAIAEKVFAKGIDSVSMKTGIDSLGSTNMQKVMTGTMAFSFFIFFISFMMVCIASIMYIPLLCHIMGNLKEYCCHKIDKRIAELLKKQARKRVAQARKAEIMAQKGAAGRNIPMQTIQPTLPNVEMFDEEKRPISAMYGPADFALPQMMADRGMAMSPVPLYNPPRMPGARRGSGSSVNTDVSGWNGSQAGGPRGLGPKRSYGNLNVAHQQGMVDPQTMPGYMYTDPSAPSQGSFYRESVYQPQGHQVQPQGQNPDDYTSEYSGDGYQSDYSAAPLHHRDSDQSTVAGSDPHAQGYPRGPAPPQQYYESPRPLPRSVPPAEYPARPSTPSSNYGSPMPERRVVQQTNIDYGSPMPERRVVQQTNIDYGSPMPERRVVQQTNVDYGSPMPERRVVQQTNVDYGSPMISERRVVQQTNVVPSRYQDQPARQARGPYQTQGQNPPW</sequence>
<comment type="caution">
    <text evidence="3">The sequence shown here is derived from an EMBL/GenBank/DDBJ whole genome shotgun (WGS) entry which is preliminary data.</text>
</comment>
<dbReference type="GO" id="GO:0005886">
    <property type="term" value="C:plasma membrane"/>
    <property type="evidence" value="ECO:0007669"/>
    <property type="project" value="InterPro"/>
</dbReference>
<name>A0A433CSF9_9FUNG</name>
<dbReference type="PANTHER" id="PTHR36424">
    <property type="entry name" value="PHEROMONE-REGULATED MEMBRANE PROTEIN 6"/>
    <property type="match status" value="1"/>
</dbReference>
<evidence type="ECO:0000313" key="4">
    <source>
        <dbReference type="Proteomes" id="UP000268093"/>
    </source>
</evidence>
<evidence type="ECO:0000256" key="1">
    <source>
        <dbReference type="SAM" id="MobiDB-lite"/>
    </source>
</evidence>
<dbReference type="Proteomes" id="UP000268093">
    <property type="component" value="Unassembled WGS sequence"/>
</dbReference>
<evidence type="ECO:0000256" key="2">
    <source>
        <dbReference type="SAM" id="Phobius"/>
    </source>
</evidence>
<protein>
    <submittedName>
        <fullName evidence="3">Uncharacterized protein</fullName>
    </submittedName>
</protein>
<feature type="compositionally biased region" description="Pro residues" evidence="1">
    <location>
        <begin position="420"/>
        <end position="430"/>
    </location>
</feature>
<keyword evidence="2" id="KW-0812">Transmembrane</keyword>
<feature type="region of interest" description="Disordered" evidence="1">
    <location>
        <begin position="277"/>
        <end position="308"/>
    </location>
</feature>
<keyword evidence="2" id="KW-0472">Membrane</keyword>
<evidence type="ECO:0000313" key="3">
    <source>
        <dbReference type="EMBL" id="RUP41439.1"/>
    </source>
</evidence>
<dbReference type="OrthoDB" id="2128042at2759"/>
<dbReference type="PANTHER" id="PTHR36424:SF1">
    <property type="entry name" value="LOW AFFINITY K(+) TRANSPORTER 1-RELATED"/>
    <property type="match status" value="1"/>
</dbReference>
<accession>A0A433CSF9</accession>
<dbReference type="GO" id="GO:0015079">
    <property type="term" value="F:potassium ion transmembrane transporter activity"/>
    <property type="evidence" value="ECO:0007669"/>
    <property type="project" value="InterPro"/>
</dbReference>
<proteinExistence type="predicted"/>
<organism evidence="3 4">
    <name type="scientific">Jimgerdemannia flammicorona</name>
    <dbReference type="NCBI Taxonomy" id="994334"/>
    <lineage>
        <taxon>Eukaryota</taxon>
        <taxon>Fungi</taxon>
        <taxon>Fungi incertae sedis</taxon>
        <taxon>Mucoromycota</taxon>
        <taxon>Mucoromycotina</taxon>
        <taxon>Endogonomycetes</taxon>
        <taxon>Endogonales</taxon>
        <taxon>Endogonaceae</taxon>
        <taxon>Jimgerdemannia</taxon>
    </lineage>
</organism>
<dbReference type="Pfam" id="PF16944">
    <property type="entry name" value="KCH"/>
    <property type="match status" value="1"/>
</dbReference>
<feature type="compositionally biased region" description="Polar residues" evidence="1">
    <location>
        <begin position="283"/>
        <end position="297"/>
    </location>
</feature>
<feature type="transmembrane region" description="Helical" evidence="2">
    <location>
        <begin position="147"/>
        <end position="170"/>
    </location>
</feature>
<feature type="region of interest" description="Disordered" evidence="1">
    <location>
        <begin position="528"/>
        <end position="552"/>
    </location>
</feature>
<reference evidence="3 4" key="1">
    <citation type="journal article" date="2018" name="New Phytol.">
        <title>Phylogenomics of Endogonaceae and evolution of mycorrhizas within Mucoromycota.</title>
        <authorList>
            <person name="Chang Y."/>
            <person name="Desiro A."/>
            <person name="Na H."/>
            <person name="Sandor L."/>
            <person name="Lipzen A."/>
            <person name="Clum A."/>
            <person name="Barry K."/>
            <person name="Grigoriev I.V."/>
            <person name="Martin F.M."/>
            <person name="Stajich J.E."/>
            <person name="Smith M.E."/>
            <person name="Bonito G."/>
            <person name="Spatafora J.W."/>
        </authorList>
    </citation>
    <scope>NUCLEOTIDE SEQUENCE [LARGE SCALE GENOMIC DNA]</scope>
    <source>
        <strain evidence="3 4">GMNB39</strain>
    </source>
</reference>
<gene>
    <name evidence="3" type="ORF">BC936DRAFT_138299</name>
</gene>
<keyword evidence="4" id="KW-1185">Reference proteome</keyword>